<proteinExistence type="predicted"/>
<name>A0ABV6RST5_9GAMM</name>
<reference evidence="1 2" key="1">
    <citation type="submission" date="2024-09" db="EMBL/GenBank/DDBJ databases">
        <authorList>
            <person name="Sun Q."/>
            <person name="Mori K."/>
        </authorList>
    </citation>
    <scope>NUCLEOTIDE SEQUENCE [LARGE SCALE GENOMIC DNA]</scope>
    <source>
        <strain evidence="1 2">KCTC 23076</strain>
    </source>
</reference>
<keyword evidence="2" id="KW-1185">Reference proteome</keyword>
<organism evidence="1 2">
    <name type="scientific">Lysobacter korlensis</name>
    <dbReference type="NCBI Taxonomy" id="553636"/>
    <lineage>
        <taxon>Bacteria</taxon>
        <taxon>Pseudomonadati</taxon>
        <taxon>Pseudomonadota</taxon>
        <taxon>Gammaproteobacteria</taxon>
        <taxon>Lysobacterales</taxon>
        <taxon>Lysobacteraceae</taxon>
        <taxon>Lysobacter</taxon>
    </lineage>
</organism>
<dbReference type="EMBL" id="JBHLTG010000005">
    <property type="protein sequence ID" value="MFC0680040.1"/>
    <property type="molecule type" value="Genomic_DNA"/>
</dbReference>
<dbReference type="Proteomes" id="UP001589896">
    <property type="component" value="Unassembled WGS sequence"/>
</dbReference>
<sequence>MTGADRPAIAPSVAEACERVWNAYASLRPLDADDCAVVSGLAEHEVQEWARARPAAESVKIAVDAGAGPAADEFTEFVRGFLTYGTPEWARKMEQWPFASAAARAKAERFERYVGYLDRAVRDRDLRFPDPRTGREVSASDAVQIFDRTVWSFFGDRLVLLFAAGAGSRALGVLVPEENRLYDFSAQLHTAASADGMANVVGLLLRRVATHRELYHRAVDAGATTAPRQVTLMAGRIQNFAHHLWNNYSGIERLVLAGLAGNVTEVRSAGSEFFGPVAEVFPELAGATQQRDRRGPSWDPHPFSADHLLVPAGGYLIPQSLTERVHRAMADRPPTGAVEPATTPFGRPVIWIGLRLGDKSWADQRTEVPRLIRRLLDRSPEATVLLDGWSYPVGVDEASAKWAPAIAQLTALADRIVKRSGRPGQVRSLVGNSLRESVLWAREVNAYIAPLGTSQHKIGWLTSAPGIIYASPTIERVKPELRPGAYEAECSTLPRYVLGSVAKAGERRDSRDRRGHLDNLHLDGAALADELLILLGDDSGESMEARRAAPAWKDIRLGRTLRSLIRRHRG</sequence>
<dbReference type="RefSeq" id="WP_386671426.1">
    <property type="nucleotide sequence ID" value="NZ_JBHLTG010000005.1"/>
</dbReference>
<accession>A0ABV6RST5</accession>
<gene>
    <name evidence="1" type="ORF">ACFFGH_19570</name>
</gene>
<evidence type="ECO:0000313" key="1">
    <source>
        <dbReference type="EMBL" id="MFC0680040.1"/>
    </source>
</evidence>
<evidence type="ECO:0000313" key="2">
    <source>
        <dbReference type="Proteomes" id="UP001589896"/>
    </source>
</evidence>
<comment type="caution">
    <text evidence="1">The sequence shown here is derived from an EMBL/GenBank/DDBJ whole genome shotgun (WGS) entry which is preliminary data.</text>
</comment>
<protein>
    <submittedName>
        <fullName evidence="1">Uncharacterized protein</fullName>
    </submittedName>
</protein>